<organism evidence="2 3">
    <name type="scientific">Marasmius oreades</name>
    <name type="common">fairy-ring Marasmius</name>
    <dbReference type="NCBI Taxonomy" id="181124"/>
    <lineage>
        <taxon>Eukaryota</taxon>
        <taxon>Fungi</taxon>
        <taxon>Dikarya</taxon>
        <taxon>Basidiomycota</taxon>
        <taxon>Agaricomycotina</taxon>
        <taxon>Agaricomycetes</taxon>
        <taxon>Agaricomycetidae</taxon>
        <taxon>Agaricales</taxon>
        <taxon>Marasmiineae</taxon>
        <taxon>Marasmiaceae</taxon>
        <taxon>Marasmius</taxon>
    </lineage>
</organism>
<proteinExistence type="predicted"/>
<dbReference type="EMBL" id="CM032185">
    <property type="protein sequence ID" value="KAG7092943.1"/>
    <property type="molecule type" value="Genomic_DNA"/>
</dbReference>
<comment type="caution">
    <text evidence="2">The sequence shown here is derived from an EMBL/GenBank/DDBJ whole genome shotgun (WGS) entry which is preliminary data.</text>
</comment>
<accession>A0A9P7USZ1</accession>
<dbReference type="KEGG" id="more:E1B28_009245"/>
<feature type="chain" id="PRO_5040472504" evidence="1">
    <location>
        <begin position="26"/>
        <end position="105"/>
    </location>
</feature>
<keyword evidence="1" id="KW-0732">Signal</keyword>
<evidence type="ECO:0000256" key="1">
    <source>
        <dbReference type="SAM" id="SignalP"/>
    </source>
</evidence>
<gene>
    <name evidence="2" type="ORF">E1B28_009245</name>
</gene>
<dbReference type="GeneID" id="66078321"/>
<feature type="signal peptide" evidence="1">
    <location>
        <begin position="1"/>
        <end position="25"/>
    </location>
</feature>
<evidence type="ECO:0000313" key="3">
    <source>
        <dbReference type="Proteomes" id="UP001049176"/>
    </source>
</evidence>
<evidence type="ECO:0000313" key="2">
    <source>
        <dbReference type="EMBL" id="KAG7092943.1"/>
    </source>
</evidence>
<sequence>MVLSFSPDLMIKILLILANSAYTLLDRLPYSSPNPTPPSQGFSNTSLPFSTPLNTHSNFSIRIHPPQSLQSQAHHLVLCTQDVFYQYLRCICKTPPMRCRVFQLL</sequence>
<dbReference type="Proteomes" id="UP001049176">
    <property type="component" value="Chromosome 5"/>
</dbReference>
<name>A0A9P7USZ1_9AGAR</name>
<keyword evidence="3" id="KW-1185">Reference proteome</keyword>
<protein>
    <submittedName>
        <fullName evidence="2">Uncharacterized protein</fullName>
    </submittedName>
</protein>
<reference evidence="2" key="1">
    <citation type="journal article" date="2021" name="Genome Biol. Evol.">
        <title>The assembled and annotated genome of the fairy-ring fungus Marasmius oreades.</title>
        <authorList>
            <person name="Hiltunen M."/>
            <person name="Ament-Velasquez S.L."/>
            <person name="Johannesson H."/>
        </authorList>
    </citation>
    <scope>NUCLEOTIDE SEQUENCE</scope>
    <source>
        <strain evidence="2">03SP1</strain>
    </source>
</reference>
<dbReference type="AlphaFoldDB" id="A0A9P7USZ1"/>
<dbReference type="RefSeq" id="XP_043009413.1">
    <property type="nucleotide sequence ID" value="XM_043154124.1"/>
</dbReference>